<organism evidence="8 9">
    <name type="scientific">Pseudomassariella vexata</name>
    <dbReference type="NCBI Taxonomy" id="1141098"/>
    <lineage>
        <taxon>Eukaryota</taxon>
        <taxon>Fungi</taxon>
        <taxon>Dikarya</taxon>
        <taxon>Ascomycota</taxon>
        <taxon>Pezizomycotina</taxon>
        <taxon>Sordariomycetes</taxon>
        <taxon>Xylariomycetidae</taxon>
        <taxon>Amphisphaeriales</taxon>
        <taxon>Pseudomassariaceae</taxon>
        <taxon>Pseudomassariella</taxon>
    </lineage>
</organism>
<dbReference type="OrthoDB" id="5954308at2759"/>
<reference evidence="8 9" key="1">
    <citation type="submission" date="2016-07" db="EMBL/GenBank/DDBJ databases">
        <title>Pervasive Adenine N6-methylation of Active Genes in Fungi.</title>
        <authorList>
            <consortium name="DOE Joint Genome Institute"/>
            <person name="Mondo S.J."/>
            <person name="Dannebaum R.O."/>
            <person name="Kuo R.C."/>
            <person name="Labutti K."/>
            <person name="Haridas S."/>
            <person name="Kuo A."/>
            <person name="Salamov A."/>
            <person name="Ahrendt S.R."/>
            <person name="Lipzen A."/>
            <person name="Sullivan W."/>
            <person name="Andreopoulos W.B."/>
            <person name="Clum A."/>
            <person name="Lindquist E."/>
            <person name="Daum C."/>
            <person name="Ramamoorthy G.K."/>
            <person name="Gryganskyi A."/>
            <person name="Culley D."/>
            <person name="Magnuson J.K."/>
            <person name="James T.Y."/>
            <person name="O'Malley M.A."/>
            <person name="Stajich J.E."/>
            <person name="Spatafora J.W."/>
            <person name="Visel A."/>
            <person name="Grigoriev I.V."/>
        </authorList>
    </citation>
    <scope>NUCLEOTIDE SEQUENCE [LARGE SCALE GENOMIC DNA]</scope>
    <source>
        <strain evidence="8 9">CBS 129021</strain>
    </source>
</reference>
<evidence type="ECO:0000256" key="6">
    <source>
        <dbReference type="SAM" id="MobiDB-lite"/>
    </source>
</evidence>
<evidence type="ECO:0000256" key="4">
    <source>
        <dbReference type="ARBA" id="ARBA00023136"/>
    </source>
</evidence>
<evidence type="ECO:0000256" key="5">
    <source>
        <dbReference type="ARBA" id="ARBA00034313"/>
    </source>
</evidence>
<evidence type="ECO:0000256" key="2">
    <source>
        <dbReference type="ARBA" id="ARBA00022692"/>
    </source>
</evidence>
<keyword evidence="2 7" id="KW-0812">Transmembrane</keyword>
<evidence type="ECO:0000256" key="3">
    <source>
        <dbReference type="ARBA" id="ARBA00022989"/>
    </source>
</evidence>
<sequence>TTAAVQTLSVSISLVGAGGIATISLFDIPELQAQPASRSLPSTRWLFSRGSHIFPQAAFLSSFGFTYLAYMALSPASRALSQLFRFQSNSRNVTAYLAAAALCMSIGPFTSYVMIPTNFALIKMNEEKGGARSAESSGQMRHSFKPGSRTELDSVNGTGEAAEFTDLSGPQERTPLDTTEEENGESRKLLGKFARLNAVRAVLLGAGGILGLVTAL</sequence>
<accession>A0A1Y2DR19</accession>
<feature type="transmembrane region" description="Helical" evidence="7">
    <location>
        <begin position="197"/>
        <end position="215"/>
    </location>
</feature>
<dbReference type="InParanoid" id="A0A1Y2DR19"/>
<feature type="region of interest" description="Disordered" evidence="6">
    <location>
        <begin position="130"/>
        <end position="185"/>
    </location>
</feature>
<evidence type="ECO:0000313" key="8">
    <source>
        <dbReference type="EMBL" id="ORY61584.1"/>
    </source>
</evidence>
<dbReference type="GO" id="GO:0016020">
    <property type="term" value="C:membrane"/>
    <property type="evidence" value="ECO:0007669"/>
    <property type="project" value="UniProtKB-SubCell"/>
</dbReference>
<feature type="non-terminal residue" evidence="8">
    <location>
        <position position="1"/>
    </location>
</feature>
<evidence type="ECO:0000256" key="1">
    <source>
        <dbReference type="ARBA" id="ARBA00004141"/>
    </source>
</evidence>
<evidence type="ECO:0008006" key="10">
    <source>
        <dbReference type="Google" id="ProtNLM"/>
    </source>
</evidence>
<comment type="subcellular location">
    <subcellularLocation>
        <location evidence="1">Membrane</location>
        <topology evidence="1">Multi-pass membrane protein</topology>
    </subcellularLocation>
</comment>
<feature type="transmembrane region" description="Helical" evidence="7">
    <location>
        <begin position="93"/>
        <end position="115"/>
    </location>
</feature>
<name>A0A1Y2DR19_9PEZI</name>
<dbReference type="RefSeq" id="XP_040713661.1">
    <property type="nucleotide sequence ID" value="XM_040854520.1"/>
</dbReference>
<dbReference type="PANTHER" id="PTHR35042:SF1">
    <property type="entry name" value="DUF1772-DOMAIN-CONTAINING PROTEIN"/>
    <property type="match status" value="1"/>
</dbReference>
<dbReference type="Proteomes" id="UP000193689">
    <property type="component" value="Unassembled WGS sequence"/>
</dbReference>
<proteinExistence type="inferred from homology"/>
<feature type="transmembrane region" description="Helical" evidence="7">
    <location>
        <begin position="53"/>
        <end position="73"/>
    </location>
</feature>
<comment type="caution">
    <text evidence="8">The sequence shown here is derived from an EMBL/GenBank/DDBJ whole genome shotgun (WGS) entry which is preliminary data.</text>
</comment>
<keyword evidence="3 7" id="KW-1133">Transmembrane helix</keyword>
<dbReference type="AlphaFoldDB" id="A0A1Y2DR19"/>
<dbReference type="Pfam" id="PF08592">
    <property type="entry name" value="Anthrone_oxy"/>
    <property type="match status" value="1"/>
</dbReference>
<dbReference type="EMBL" id="MCFJ01000010">
    <property type="protein sequence ID" value="ORY61584.1"/>
    <property type="molecule type" value="Genomic_DNA"/>
</dbReference>
<dbReference type="PANTHER" id="PTHR35042">
    <property type="entry name" value="ANTHRONE OXYGENASE ENCC"/>
    <property type="match status" value="1"/>
</dbReference>
<dbReference type="GeneID" id="63770732"/>
<feature type="non-terminal residue" evidence="8">
    <location>
        <position position="216"/>
    </location>
</feature>
<keyword evidence="4 7" id="KW-0472">Membrane</keyword>
<comment type="similarity">
    <text evidence="5">Belongs to the anthrone oxygenase family.</text>
</comment>
<protein>
    <recommendedName>
        <fullName evidence="10">DUF4149 domain-containing protein</fullName>
    </recommendedName>
</protein>
<keyword evidence="9" id="KW-1185">Reference proteome</keyword>
<evidence type="ECO:0000313" key="9">
    <source>
        <dbReference type="Proteomes" id="UP000193689"/>
    </source>
</evidence>
<dbReference type="InterPro" id="IPR013901">
    <property type="entry name" value="Anthrone_oxy"/>
</dbReference>
<evidence type="ECO:0000256" key="7">
    <source>
        <dbReference type="SAM" id="Phobius"/>
    </source>
</evidence>
<gene>
    <name evidence="8" type="ORF">BCR38DRAFT_298163</name>
</gene>